<feature type="chain" id="PRO_5019619000" description="Phospholipase A1" evidence="17">
    <location>
        <begin position="22"/>
        <end position="376"/>
    </location>
</feature>
<name>A0A1X3CW19_9NEIS</name>
<comment type="catalytic activity">
    <reaction evidence="2 17">
        <text>a 1,2-diacyl-sn-glycero-3-phosphocholine + H2O = a 1-acyl-sn-glycero-3-phosphocholine + a fatty acid + H(+)</text>
        <dbReference type="Rhea" id="RHEA:15801"/>
        <dbReference type="ChEBI" id="CHEBI:15377"/>
        <dbReference type="ChEBI" id="CHEBI:15378"/>
        <dbReference type="ChEBI" id="CHEBI:28868"/>
        <dbReference type="ChEBI" id="CHEBI:57643"/>
        <dbReference type="ChEBI" id="CHEBI:58168"/>
        <dbReference type="EC" id="3.1.1.4"/>
    </reaction>
</comment>
<dbReference type="Pfam" id="PF02253">
    <property type="entry name" value="PLA1"/>
    <property type="match status" value="1"/>
</dbReference>
<keyword evidence="8 17" id="KW-0732">Signal</keyword>
<evidence type="ECO:0000256" key="1">
    <source>
        <dbReference type="ARBA" id="ARBA00000111"/>
    </source>
</evidence>
<dbReference type="SUPFAM" id="SSF56931">
    <property type="entry name" value="Outer membrane phospholipase A (OMPLA)"/>
    <property type="match status" value="1"/>
</dbReference>
<dbReference type="PANTHER" id="PTHR40457">
    <property type="entry name" value="PHOSPHOLIPASE A1"/>
    <property type="match status" value="1"/>
</dbReference>
<reference evidence="18 19" key="1">
    <citation type="submission" date="2018-12" db="EMBL/GenBank/DDBJ databases">
        <authorList>
            <consortium name="Pathogen Informatics"/>
        </authorList>
    </citation>
    <scope>NUCLEOTIDE SEQUENCE [LARGE SCALE GENOMIC DNA]</scope>
    <source>
        <strain evidence="18 19">NCTC10296</strain>
    </source>
</reference>
<comment type="subcellular location">
    <subcellularLocation>
        <location evidence="17">Cell outer membrane</location>
        <topology evidence="17">Multi-pass membrane protein</topology>
    </subcellularLocation>
    <text evidence="17">One of the very few enzymes located there.</text>
</comment>
<dbReference type="PRINTS" id="PR01486">
    <property type="entry name" value="PHPHLIPASEA1"/>
</dbReference>
<evidence type="ECO:0000256" key="9">
    <source>
        <dbReference type="ARBA" id="ARBA00022801"/>
    </source>
</evidence>
<sequence length="376" mass="42578">MNRFKYSVLVCMGILPLAAHAADPALQCTLVKNNAARLACFDKVYAAQFPPQNLPQEPKRQPKSVDLVKSFENSIDKKETVVVFDDASTQAPSSDLIEAADAYTPLSQLYDLDENNESGILSLREHNPMYILPAWYNSSPNYKPHSSTRGETNAEKFTEQKRMETKMQISFKTKIMEDLFKTRADVWFGYTQKSDWQVWSQGRKSAPFRNSDYMPELLITQPVKADLPFGGKLRVLGAGVTHQSNGQSRPESRSWNRIYGMAGMEWGNLTVVPRIWMRAFDMSGEKDDNPDIMDYMGYGDLKLQYRFNDQQTLGTTLRYNPKTGKGAVEAGYAFPVKGKLKAYVRGFHGYGESLIDYNHKQSGIGIGVMFNDWDGF</sequence>
<evidence type="ECO:0000313" key="19">
    <source>
        <dbReference type="Proteomes" id="UP000279284"/>
    </source>
</evidence>
<evidence type="ECO:0000313" key="18">
    <source>
        <dbReference type="EMBL" id="VEF03015.1"/>
    </source>
</evidence>
<dbReference type="GO" id="GO:0008970">
    <property type="term" value="F:phospholipase A1 activity"/>
    <property type="evidence" value="ECO:0007669"/>
    <property type="project" value="UniProtKB-EC"/>
</dbReference>
<protein>
    <recommendedName>
        <fullName evidence="17">Phospholipase A1</fullName>
        <ecNumber evidence="17">3.1.1.32</ecNumber>
        <ecNumber evidence="17">3.1.1.4</ecNumber>
    </recommendedName>
    <alternativeName>
        <fullName evidence="17">Phosphatidylcholine 1-acylhydrolase</fullName>
    </alternativeName>
</protein>
<keyword evidence="6" id="KW-0812">Transmembrane</keyword>
<dbReference type="KEGG" id="nci:NCTC10296_02099"/>
<keyword evidence="5" id="KW-1134">Transmembrane beta strand</keyword>
<proteinExistence type="inferred from homology"/>
<dbReference type="STRING" id="493.BWD07_08500"/>
<evidence type="ECO:0000256" key="15">
    <source>
        <dbReference type="PIRSR" id="PIRSR603187-1"/>
    </source>
</evidence>
<evidence type="ECO:0000256" key="3">
    <source>
        <dbReference type="ARBA" id="ARBA00010525"/>
    </source>
</evidence>
<dbReference type="GO" id="GO:0009279">
    <property type="term" value="C:cell outer membrane"/>
    <property type="evidence" value="ECO:0007669"/>
    <property type="project" value="UniProtKB-SubCell"/>
</dbReference>
<feature type="active site" description="Nucleophile" evidence="15">
    <location>
        <position position="244"/>
    </location>
</feature>
<comment type="function">
    <text evidence="17">Hydrolysis of phosphatidylcholine with phospholipase A2 (EC 3.1.1.4) and phospholipase A1 (EC 3.1.1.32) activities.</text>
</comment>
<keyword evidence="7 16" id="KW-0479">Metal-binding</keyword>
<evidence type="ECO:0000256" key="17">
    <source>
        <dbReference type="RuleBase" id="RU366027"/>
    </source>
</evidence>
<evidence type="ECO:0000256" key="13">
    <source>
        <dbReference type="ARBA" id="ARBA00023136"/>
    </source>
</evidence>
<dbReference type="AlphaFoldDB" id="A0A1X3CW19"/>
<feature type="signal peptide" evidence="17">
    <location>
        <begin position="1"/>
        <end position="21"/>
    </location>
</feature>
<dbReference type="GO" id="GO:0016042">
    <property type="term" value="P:lipid catabolic process"/>
    <property type="evidence" value="ECO:0007669"/>
    <property type="project" value="UniProtKB-KW"/>
</dbReference>
<keyword evidence="14 17" id="KW-0998">Cell outer membrane</keyword>
<evidence type="ECO:0000256" key="5">
    <source>
        <dbReference type="ARBA" id="ARBA00022452"/>
    </source>
</evidence>
<keyword evidence="9 17" id="KW-0378">Hydrolase</keyword>
<evidence type="ECO:0000256" key="4">
    <source>
        <dbReference type="ARBA" id="ARBA00011702"/>
    </source>
</evidence>
<comment type="subunit">
    <text evidence="4 17">Homodimer; dimerization is reversible, and the dimeric form is the active one.</text>
</comment>
<dbReference type="Proteomes" id="UP000279284">
    <property type="component" value="Chromosome"/>
</dbReference>
<dbReference type="EMBL" id="LR134313">
    <property type="protein sequence ID" value="VEF03015.1"/>
    <property type="molecule type" value="Genomic_DNA"/>
</dbReference>
<dbReference type="PANTHER" id="PTHR40457:SF1">
    <property type="entry name" value="PHOSPHOLIPASE A1"/>
    <property type="match status" value="1"/>
</dbReference>
<dbReference type="Gene3D" id="2.40.230.10">
    <property type="entry name" value="Phospholipase A1"/>
    <property type="match status" value="1"/>
</dbReference>
<evidence type="ECO:0000256" key="6">
    <source>
        <dbReference type="ARBA" id="ARBA00022692"/>
    </source>
</evidence>
<feature type="binding site" description="in dimeric form" evidence="16">
    <location>
        <position position="288"/>
    </location>
    <ligand>
        <name>Ca(2+)</name>
        <dbReference type="ChEBI" id="CHEBI:29108"/>
        <label>1</label>
    </ligand>
</feature>
<feature type="active site" description="Proton acceptor" evidence="15">
    <location>
        <position position="242"/>
    </location>
</feature>
<evidence type="ECO:0000256" key="16">
    <source>
        <dbReference type="PIRSR" id="PIRSR603187-2"/>
    </source>
</evidence>
<evidence type="ECO:0000256" key="12">
    <source>
        <dbReference type="ARBA" id="ARBA00023098"/>
    </source>
</evidence>
<organism evidence="18 19">
    <name type="scientific">Neisseria canis</name>
    <dbReference type="NCBI Taxonomy" id="493"/>
    <lineage>
        <taxon>Bacteria</taxon>
        <taxon>Pseudomonadati</taxon>
        <taxon>Pseudomonadota</taxon>
        <taxon>Betaproteobacteria</taxon>
        <taxon>Neisseriales</taxon>
        <taxon>Neisseriaceae</taxon>
        <taxon>Neisseria</taxon>
    </lineage>
</organism>
<gene>
    <name evidence="18" type="ORF">NCTC10296_02099</name>
</gene>
<evidence type="ECO:0000256" key="10">
    <source>
        <dbReference type="ARBA" id="ARBA00022837"/>
    </source>
</evidence>
<dbReference type="GO" id="GO:0046872">
    <property type="term" value="F:metal ion binding"/>
    <property type="evidence" value="ECO:0007669"/>
    <property type="project" value="UniProtKB-KW"/>
</dbReference>
<accession>A0A1X3CW19</accession>
<dbReference type="CDD" id="cd00541">
    <property type="entry name" value="OMPLA"/>
    <property type="match status" value="1"/>
</dbReference>
<evidence type="ECO:0000256" key="11">
    <source>
        <dbReference type="ARBA" id="ARBA00022963"/>
    </source>
</evidence>
<dbReference type="InterPro" id="IPR003187">
    <property type="entry name" value="PLipase_A1"/>
</dbReference>
<keyword evidence="13" id="KW-0472">Membrane</keyword>
<evidence type="ECO:0000256" key="7">
    <source>
        <dbReference type="ARBA" id="ARBA00022723"/>
    </source>
</evidence>
<feature type="binding site" description="in dimeric form" evidence="16">
    <location>
        <position position="205"/>
    </location>
    <ligand>
        <name>Ca(2+)</name>
        <dbReference type="ChEBI" id="CHEBI:29108"/>
        <label>1</label>
    </ligand>
</feature>
<dbReference type="OrthoDB" id="188433at2"/>
<evidence type="ECO:0000256" key="14">
    <source>
        <dbReference type="ARBA" id="ARBA00023237"/>
    </source>
</evidence>
<dbReference type="EC" id="3.1.1.32" evidence="17"/>
<dbReference type="RefSeq" id="WP_085417004.1">
    <property type="nucleotide sequence ID" value="NZ_CAUJPY010000012.1"/>
</dbReference>
<dbReference type="EC" id="3.1.1.4" evidence="17"/>
<comment type="similarity">
    <text evidence="3 17">Belongs to the phospholipase A1 family.</text>
</comment>
<dbReference type="InterPro" id="IPR036541">
    <property type="entry name" value="PLipase_A1_sf"/>
</dbReference>
<comment type="catalytic activity">
    <reaction evidence="1 17">
        <text>a 1,2-diacyl-sn-glycero-3-phosphocholine + H2O = a 2-acyl-sn-glycero-3-phosphocholine + a fatty acid + H(+)</text>
        <dbReference type="Rhea" id="RHEA:18689"/>
        <dbReference type="ChEBI" id="CHEBI:15377"/>
        <dbReference type="ChEBI" id="CHEBI:15378"/>
        <dbReference type="ChEBI" id="CHEBI:28868"/>
        <dbReference type="ChEBI" id="CHEBI:57643"/>
        <dbReference type="ChEBI" id="CHEBI:57875"/>
        <dbReference type="EC" id="3.1.1.32"/>
    </reaction>
</comment>
<keyword evidence="19" id="KW-1185">Reference proteome</keyword>
<keyword evidence="12 17" id="KW-0443">Lipid metabolism</keyword>
<dbReference type="GO" id="GO:0004623">
    <property type="term" value="F:phospholipase A2 activity"/>
    <property type="evidence" value="ECO:0007669"/>
    <property type="project" value="UniProtKB-EC"/>
</dbReference>
<evidence type="ECO:0000256" key="8">
    <source>
        <dbReference type="ARBA" id="ARBA00022729"/>
    </source>
</evidence>
<comment type="cofactor">
    <cofactor evidence="17">
        <name>Ca(2+)</name>
        <dbReference type="ChEBI" id="CHEBI:29108"/>
    </cofactor>
    <text evidence="17">Binds 1 Ca(2+) ion per monomer. In the dimeric form the Ca(2+) is bound by different amino acids with binding of each Ca(2+) shared with ligands coming from each monomer. The Ca(2+) ion may have a role in catalysis.</text>
</comment>
<keyword evidence="10 16" id="KW-0106">Calcium</keyword>
<evidence type="ECO:0000256" key="2">
    <source>
        <dbReference type="ARBA" id="ARBA00001604"/>
    </source>
</evidence>
<feature type="binding site" description="in dimeric form" evidence="16">
    <location>
        <position position="252"/>
    </location>
    <ligand>
        <name>Ca(2+)</name>
        <dbReference type="ChEBI" id="CHEBI:29108"/>
        <label>1</label>
    </ligand>
</feature>
<keyword evidence="11 17" id="KW-0442">Lipid degradation</keyword>